<gene>
    <name evidence="2" type="ORF">PPACK8108_LOCUS15419</name>
</gene>
<reference evidence="2" key="1">
    <citation type="submission" date="2022-06" db="EMBL/GenBank/DDBJ databases">
        <authorList>
            <consortium name="SYNGENTA / RWTH Aachen University"/>
        </authorList>
    </citation>
    <scope>NUCLEOTIDE SEQUENCE</scope>
</reference>
<protein>
    <submittedName>
        <fullName evidence="2">Expressed protein</fullName>
    </submittedName>
</protein>
<keyword evidence="3" id="KW-1185">Reference proteome</keyword>
<comment type="caution">
    <text evidence="2">The sequence shown here is derived from an EMBL/GenBank/DDBJ whole genome shotgun (WGS) entry which is preliminary data.</text>
</comment>
<sequence length="777" mass="84324">MTDRHLHLLDPATVDQLEIASHSFPSPRPLAPNTDLSPDLHHWRSGVGSGRFTVDSGGGYTLGGNIRGIERSGIPPHSCGNGKGDLDLDELSRVSGQASEIASSSRQCYYESAIGIADRAPSSRESRSDYPMLSKDADNSSTLPTPISTSIQSVNSVKSPQDHAGVLLTGPQAEQDSPEPCSLSHSLPSHCDSWGHYPPPLLNHNYSSVPSSPSCSLPPLVLDFYRSQSFSLGNQSVRDHTNHAGNGLSDLSDSQIEQMRLRNNLLLGSGISHQLSTDLISPTQSENTFSTSPIISTSFPFSKYHHQNNDEELTSSSPVLQSYRSIKHEPTHLNNPEVYGCSETGLYSSANFQHYSSNYSSTTPTSDEQSINNLGANLLPTQTIPQKDKKLKFSRYGSTVIPSGVTSSPKSTPYKYSPISPAHLTHGGLQGTLSRLNLHPNVHSSPLSRTLSPSSLSNSDSMSSLALSNVLQDATTSKDPSALPNQNMPKKGVIFISAATKQNVSNNNIHSLSVPAFQQSPSQPYDAKDIIASDIHTVIAANLNKSPPSTNTSSPFSPSSPVTPTPWSSLNQSLYSKESSSSHIGYQNLSLASSNPTNDKFAVELWKLYGPAYQELPPDNNSLESLVRQLKAIGLDVDQIRQHWHSLGKGENSFTEASTLAQNQCRSSVSFKSEGESEKTEFLESFKPPENQKSKCTPFDSLNPVQETKKLFGVTQSSELERGRMSKKASCAPRAGNRENFSSAIEMDWRTQSRSRSRPPAPKLVIKNGVKEFQPVQ</sequence>
<evidence type="ECO:0000256" key="1">
    <source>
        <dbReference type="SAM" id="MobiDB-lite"/>
    </source>
</evidence>
<dbReference type="Proteomes" id="UP001153365">
    <property type="component" value="Unassembled WGS sequence"/>
</dbReference>
<feature type="region of interest" description="Disordered" evidence="1">
    <location>
        <begin position="717"/>
        <end position="777"/>
    </location>
</feature>
<accession>A0AAV0B7V1</accession>
<feature type="region of interest" description="Disordered" evidence="1">
    <location>
        <begin position="119"/>
        <end position="148"/>
    </location>
</feature>
<dbReference type="AlphaFoldDB" id="A0AAV0B7V1"/>
<evidence type="ECO:0000313" key="2">
    <source>
        <dbReference type="EMBL" id="CAH7682485.1"/>
    </source>
</evidence>
<proteinExistence type="predicted"/>
<feature type="compositionally biased region" description="Low complexity" evidence="1">
    <location>
        <begin position="546"/>
        <end position="569"/>
    </location>
</feature>
<dbReference type="EMBL" id="CALTRL010004120">
    <property type="protein sequence ID" value="CAH7682485.1"/>
    <property type="molecule type" value="Genomic_DNA"/>
</dbReference>
<name>A0AAV0B7V1_PHAPC</name>
<feature type="region of interest" description="Disordered" evidence="1">
    <location>
        <begin position="440"/>
        <end position="459"/>
    </location>
</feature>
<organism evidence="2 3">
    <name type="scientific">Phakopsora pachyrhizi</name>
    <name type="common">Asian soybean rust disease fungus</name>
    <dbReference type="NCBI Taxonomy" id="170000"/>
    <lineage>
        <taxon>Eukaryota</taxon>
        <taxon>Fungi</taxon>
        <taxon>Dikarya</taxon>
        <taxon>Basidiomycota</taxon>
        <taxon>Pucciniomycotina</taxon>
        <taxon>Pucciniomycetes</taxon>
        <taxon>Pucciniales</taxon>
        <taxon>Phakopsoraceae</taxon>
        <taxon>Phakopsora</taxon>
    </lineage>
</organism>
<evidence type="ECO:0000313" key="3">
    <source>
        <dbReference type="Proteomes" id="UP001153365"/>
    </source>
</evidence>
<feature type="compositionally biased region" description="Low complexity" evidence="1">
    <location>
        <begin position="444"/>
        <end position="459"/>
    </location>
</feature>
<feature type="region of interest" description="Disordered" evidence="1">
    <location>
        <begin position="543"/>
        <end position="572"/>
    </location>
</feature>